<reference evidence="3" key="3">
    <citation type="submission" date="2023-05" db="EMBL/GenBank/DDBJ databases">
        <authorList>
            <person name="Smith C.H."/>
        </authorList>
    </citation>
    <scope>NUCLEOTIDE SEQUENCE</scope>
    <source>
        <strain evidence="3">CHS0354</strain>
        <tissue evidence="3">Mantle</tissue>
    </source>
</reference>
<dbReference type="AlphaFoldDB" id="A0AAE0SWR8"/>
<name>A0AAE0SWR8_9BIVA</name>
<reference evidence="3" key="2">
    <citation type="journal article" date="2021" name="Genome Biol. Evol.">
        <title>Developing a high-quality reference genome for a parasitic bivalve with doubly uniparental inheritance (Bivalvia: Unionida).</title>
        <authorList>
            <person name="Smith C.H."/>
        </authorList>
    </citation>
    <scope>NUCLEOTIDE SEQUENCE</scope>
    <source>
        <strain evidence="3">CHS0354</strain>
        <tissue evidence="3">Mantle</tissue>
    </source>
</reference>
<dbReference type="Proteomes" id="UP001195483">
    <property type="component" value="Unassembled WGS sequence"/>
</dbReference>
<feature type="chain" id="PRO_5042192887" description="DUF5577 domain-containing protein" evidence="1">
    <location>
        <begin position="18"/>
        <end position="370"/>
    </location>
</feature>
<dbReference type="Pfam" id="PF18017">
    <property type="entry name" value="SAM_4"/>
    <property type="match status" value="1"/>
</dbReference>
<dbReference type="GO" id="GO:0005634">
    <property type="term" value="C:nucleus"/>
    <property type="evidence" value="ECO:0007669"/>
    <property type="project" value="TreeGrafter"/>
</dbReference>
<dbReference type="InterPro" id="IPR041477">
    <property type="entry name" value="DUF5577"/>
</dbReference>
<dbReference type="Pfam" id="PF17740">
    <property type="entry name" value="DUF5577"/>
    <property type="match status" value="1"/>
</dbReference>
<organism evidence="3 4">
    <name type="scientific">Potamilus streckersoni</name>
    <dbReference type="NCBI Taxonomy" id="2493646"/>
    <lineage>
        <taxon>Eukaryota</taxon>
        <taxon>Metazoa</taxon>
        <taxon>Spiralia</taxon>
        <taxon>Lophotrochozoa</taxon>
        <taxon>Mollusca</taxon>
        <taxon>Bivalvia</taxon>
        <taxon>Autobranchia</taxon>
        <taxon>Heteroconchia</taxon>
        <taxon>Palaeoheterodonta</taxon>
        <taxon>Unionida</taxon>
        <taxon>Unionoidea</taxon>
        <taxon>Unionidae</taxon>
        <taxon>Ambleminae</taxon>
        <taxon>Lampsilini</taxon>
        <taxon>Potamilus</taxon>
    </lineage>
</organism>
<dbReference type="PANTHER" id="PTHR21359">
    <property type="entry name" value="DUF5577 DOMAIN-CONTAINING PROTEIN"/>
    <property type="match status" value="1"/>
</dbReference>
<comment type="caution">
    <text evidence="3">The sequence shown here is derived from an EMBL/GenBank/DDBJ whole genome shotgun (WGS) entry which is preliminary data.</text>
</comment>
<dbReference type="EMBL" id="JAEAOA010000627">
    <property type="protein sequence ID" value="KAK3599328.1"/>
    <property type="molecule type" value="Genomic_DNA"/>
</dbReference>
<dbReference type="SUPFAM" id="SSF47769">
    <property type="entry name" value="SAM/Pointed domain"/>
    <property type="match status" value="1"/>
</dbReference>
<feature type="domain" description="DUF5577" evidence="2">
    <location>
        <begin position="168"/>
        <end position="359"/>
    </location>
</feature>
<dbReference type="PANTHER" id="PTHR21359:SF1">
    <property type="entry name" value="DUF5577 DOMAIN-CONTAINING PROTEIN"/>
    <property type="match status" value="1"/>
</dbReference>
<gene>
    <name evidence="3" type="ORF">CHS0354_009813</name>
</gene>
<keyword evidence="1" id="KW-0732">Signal</keyword>
<feature type="signal peptide" evidence="1">
    <location>
        <begin position="1"/>
        <end position="17"/>
    </location>
</feature>
<dbReference type="InterPro" id="IPR013761">
    <property type="entry name" value="SAM/pointed_sf"/>
</dbReference>
<dbReference type="CDD" id="cd09531">
    <property type="entry name" value="SAM_CS047"/>
    <property type="match status" value="1"/>
</dbReference>
<accession>A0AAE0SWR8</accession>
<dbReference type="InterPro" id="IPR040772">
    <property type="entry name" value="C19orf47_SAM"/>
</dbReference>
<keyword evidence="4" id="KW-1185">Reference proteome</keyword>
<evidence type="ECO:0000256" key="1">
    <source>
        <dbReference type="SAM" id="SignalP"/>
    </source>
</evidence>
<sequence length="370" mass="40836">MGVAWVMGVEVMGFVSLFFESITVPAEELISSSSSDNARLILDHFLWPQNIESGILLGGGLLEKLSHRNMATHTTSDMPYWIKFFKDAGIPAGVAVQYAIIFSDNRISRDMLLDLNKDYLNDMDITILGDVISILKHAKSAYTQESCDNSPINVSGTKSLTLRNTSVANRIIWRILGYNPTASRLNEPPAPKISRELSARSVISKTDEKTSTAVHRSTMPITEVPVPRKRKVLHENEGPSKIRIASGTTTQTKIILAQKRHQDGTKTSVFDRLGTKRPEPTISVTGLRKKVSMASSTSVFSRLGKASVKRAATSIVMLDDDDDDDDDDIDDEFDKNDNKPLEYAGVLKNATRLAKLSAAKNVKKVLTDKE</sequence>
<dbReference type="Gene3D" id="1.10.150.50">
    <property type="entry name" value="Transcription Factor, Ets-1"/>
    <property type="match status" value="1"/>
</dbReference>
<proteinExistence type="predicted"/>
<dbReference type="InterPro" id="IPR039161">
    <property type="entry name" value="C19orf47-like"/>
</dbReference>
<evidence type="ECO:0000313" key="4">
    <source>
        <dbReference type="Proteomes" id="UP001195483"/>
    </source>
</evidence>
<evidence type="ECO:0000313" key="3">
    <source>
        <dbReference type="EMBL" id="KAK3599328.1"/>
    </source>
</evidence>
<reference evidence="3" key="1">
    <citation type="journal article" date="2021" name="Genome Biol. Evol.">
        <title>A High-Quality Reference Genome for a Parasitic Bivalve with Doubly Uniparental Inheritance (Bivalvia: Unionida).</title>
        <authorList>
            <person name="Smith C.H."/>
        </authorList>
    </citation>
    <scope>NUCLEOTIDE SEQUENCE</scope>
    <source>
        <strain evidence="3">CHS0354</strain>
    </source>
</reference>
<protein>
    <recommendedName>
        <fullName evidence="2">DUF5577 domain-containing protein</fullName>
    </recommendedName>
</protein>
<evidence type="ECO:0000259" key="2">
    <source>
        <dbReference type="Pfam" id="PF17740"/>
    </source>
</evidence>